<dbReference type="HOGENOM" id="CLU_700644_0_0_1"/>
<dbReference type="InParanoid" id="E3LJ15"/>
<dbReference type="EMBL" id="DS268409">
    <property type="protein sequence ID" value="EFO95272.1"/>
    <property type="molecule type" value="Genomic_DNA"/>
</dbReference>
<protein>
    <recommendedName>
        <fullName evidence="4">BTB domain-containing protein</fullName>
    </recommendedName>
</protein>
<dbReference type="STRING" id="31234.E3LJ15"/>
<accession>E3LJ15</accession>
<feature type="region of interest" description="Disordered" evidence="1">
    <location>
        <begin position="66"/>
        <end position="129"/>
    </location>
</feature>
<feature type="compositionally biased region" description="Acidic residues" evidence="1">
    <location>
        <begin position="115"/>
        <end position="129"/>
    </location>
</feature>
<organism evidence="3">
    <name type="scientific">Caenorhabditis remanei</name>
    <name type="common">Caenorhabditis vulgaris</name>
    <dbReference type="NCBI Taxonomy" id="31234"/>
    <lineage>
        <taxon>Eukaryota</taxon>
        <taxon>Metazoa</taxon>
        <taxon>Ecdysozoa</taxon>
        <taxon>Nematoda</taxon>
        <taxon>Chromadorea</taxon>
        <taxon>Rhabditida</taxon>
        <taxon>Rhabditina</taxon>
        <taxon>Rhabditomorpha</taxon>
        <taxon>Rhabditoidea</taxon>
        <taxon>Rhabditidae</taxon>
        <taxon>Peloderinae</taxon>
        <taxon>Caenorhabditis</taxon>
    </lineage>
</organism>
<name>E3LJ15_CAERE</name>
<evidence type="ECO:0008006" key="4">
    <source>
        <dbReference type="Google" id="ProtNLM"/>
    </source>
</evidence>
<evidence type="ECO:0000256" key="1">
    <source>
        <dbReference type="SAM" id="MobiDB-lite"/>
    </source>
</evidence>
<keyword evidence="3" id="KW-1185">Reference proteome</keyword>
<feature type="compositionally biased region" description="Acidic residues" evidence="1">
    <location>
        <begin position="89"/>
        <end position="104"/>
    </location>
</feature>
<dbReference type="AlphaFoldDB" id="E3LJ15"/>
<evidence type="ECO:0000313" key="2">
    <source>
        <dbReference type="EMBL" id="EFO95272.1"/>
    </source>
</evidence>
<evidence type="ECO:0000313" key="3">
    <source>
        <dbReference type="Proteomes" id="UP000008281"/>
    </source>
</evidence>
<reference evidence="2" key="1">
    <citation type="submission" date="2007-07" db="EMBL/GenBank/DDBJ databases">
        <title>PCAP assembly of the Caenorhabditis remanei genome.</title>
        <authorList>
            <consortium name="The Caenorhabditis remanei Sequencing Consortium"/>
            <person name="Wilson R.K."/>
        </authorList>
    </citation>
    <scope>NUCLEOTIDE SEQUENCE [LARGE SCALE GENOMIC DNA]</scope>
    <source>
        <strain evidence="2">PB4641</strain>
    </source>
</reference>
<feature type="compositionally biased region" description="Basic and acidic residues" evidence="1">
    <location>
        <begin position="105"/>
        <end position="114"/>
    </location>
</feature>
<gene>
    <name evidence="2" type="ORF">CRE_08649</name>
</gene>
<feature type="compositionally biased region" description="Basic and acidic residues" evidence="1">
    <location>
        <begin position="70"/>
        <end position="88"/>
    </location>
</feature>
<dbReference type="Proteomes" id="UP000008281">
    <property type="component" value="Unassembled WGS sequence"/>
</dbReference>
<proteinExistence type="predicted"/>
<sequence>MPKKIQIDEKTVIKHSIRERQVDFDGFLNKKITNGVLSGGIKWRLDVFYDYSMFREKKIEVEASIGNEQSDGKKSEGDEEGKVEKVEEKVEEEEEEKEEKEEENEERKDKKEEKIEEEEEEEEDEEEEEVELRLFAFAKLTFDYSETKKFGIDDMYCNGFMSFYTKSADGERNIVNNILIDQSGLTGFNPGYMIETVEKLKENLPIYCYCDFSLKFEKETLPEEVTQRFGKGGYAKNIEIYAGSKLLLVRNSIYKSSKYFKRMYEEIDNPVIIIEETETITWKKFCKFLNEFYEFESHIPTSEDLDYFLEYGNIFETTILLRKIKNLLTKNCDLGVGDVLYLADKHGLNKVLEKYMKLITDLDHIRKITESAKYYQYSGALNTLILRKLSPLVL</sequence>